<dbReference type="PANTHER" id="PTHR38248:SF2">
    <property type="entry name" value="FUNK1 11"/>
    <property type="match status" value="1"/>
</dbReference>
<feature type="domain" description="Protein kinase" evidence="2">
    <location>
        <begin position="424"/>
        <end position="767"/>
    </location>
</feature>
<dbReference type="InterPro" id="IPR040976">
    <property type="entry name" value="Pkinase_fungal"/>
</dbReference>
<dbReference type="Gene3D" id="1.10.510.10">
    <property type="entry name" value="Transferase(Phosphotransferase) domain 1"/>
    <property type="match status" value="1"/>
</dbReference>
<dbReference type="InterPro" id="IPR011009">
    <property type="entry name" value="Kinase-like_dom_sf"/>
</dbReference>
<evidence type="ECO:0000313" key="3">
    <source>
        <dbReference type="EMBL" id="ORX71441.1"/>
    </source>
</evidence>
<sequence>MSAKRTSSISLKNSRGKRLREGDVSKALSHSPVPSAPNDNTLQNSSSNSSNQGQGKRQHRRHRQTELLQRPLDIDQLQNRFLTKKEIQAEREELAESVVSGQLIEGTDKIHIIIAPRGEAGSVSSSIADIIHLELEHLLDPNTDGSDANRILTHTMNLLYKDAKDESPRSRRLRTREYKAKRTEFLESLRGILEELQVWVCHHNKGKAGGKKETKLYTPFQSFVHFVAPFVKFLFDKLGLGTLFPSVVHQRCIICYPKTNRKPLCGDDDRKIDIGLTTCRPGDLEEQLPDMSYADIFTIVEAKYSNTRKDKNDAYKQLVDYSRHMYAAQPNRRFILGQTSCGTEVRVCLFSNDCIFASNPMDVSTSAGRREYIGLLVNLSLCDKDQLGYDPTMTWDSEHEYWTIKCPDTPGESSGSQATKTYYFRDEVAKADSLFGRHTRCFLVTDEDPAGDRIKPKFVVKDAWPEVLQDHDDTRDEVMFMRRITEELANSDVEDLVYPKLEAGGRVSIDTDGGRFEDNTRNALGPLYLLRKPDNAAIPFRVHKRLVMSPVGEPLETVESVHELIVVLGDAMRCHTEVLQRCTILHRDVSDNNILVVREEGKPPRGLLIDFDNSLDMERDNDTTRTSQSGSYIYRSISNLKGTNLKRTELDDWESLLYLLCLCATVGISERYQRSLEEMKLSIRKWRTGDTEDIGNSKTVQLSCMKEFEDGIICTFNQTQPDIDDLQSLARGLYTGLFNNQTLNSPRYKGTGRVTVEGEPEGVNPFAERISVKDTIVSDLLEIMEKAWRDSMMVVKALADSDA</sequence>
<evidence type="ECO:0000259" key="2">
    <source>
        <dbReference type="PROSITE" id="PS50011"/>
    </source>
</evidence>
<evidence type="ECO:0000256" key="1">
    <source>
        <dbReference type="SAM" id="MobiDB-lite"/>
    </source>
</evidence>
<proteinExistence type="predicted"/>
<comment type="caution">
    <text evidence="3">The sequence shown here is derived from an EMBL/GenBank/DDBJ whole genome shotgun (WGS) entry which is preliminary data.</text>
</comment>
<dbReference type="GO" id="GO:0005524">
    <property type="term" value="F:ATP binding"/>
    <property type="evidence" value="ECO:0007669"/>
    <property type="project" value="InterPro"/>
</dbReference>
<gene>
    <name evidence="3" type="ORF">DL89DRAFT_313705</name>
</gene>
<name>A0A1Y1WD35_9FUNG</name>
<protein>
    <recommendedName>
        <fullName evidence="2">Protein kinase domain-containing protein</fullName>
    </recommendedName>
</protein>
<dbReference type="RefSeq" id="XP_040744956.1">
    <property type="nucleotide sequence ID" value="XM_040891014.1"/>
</dbReference>
<dbReference type="STRING" id="61395.A0A1Y1WD35"/>
<feature type="region of interest" description="Disordered" evidence="1">
    <location>
        <begin position="1"/>
        <end position="71"/>
    </location>
</feature>
<dbReference type="EMBL" id="MCFD01000004">
    <property type="protein sequence ID" value="ORX71441.1"/>
    <property type="molecule type" value="Genomic_DNA"/>
</dbReference>
<dbReference type="Pfam" id="PF17667">
    <property type="entry name" value="Pkinase_fungal"/>
    <property type="match status" value="1"/>
</dbReference>
<dbReference type="OrthoDB" id="5584477at2759"/>
<feature type="compositionally biased region" description="Low complexity" evidence="1">
    <location>
        <begin position="43"/>
        <end position="55"/>
    </location>
</feature>
<dbReference type="GO" id="GO:0004672">
    <property type="term" value="F:protein kinase activity"/>
    <property type="evidence" value="ECO:0007669"/>
    <property type="project" value="InterPro"/>
</dbReference>
<dbReference type="GeneID" id="63807662"/>
<organism evidence="3 4">
    <name type="scientific">Linderina pennispora</name>
    <dbReference type="NCBI Taxonomy" id="61395"/>
    <lineage>
        <taxon>Eukaryota</taxon>
        <taxon>Fungi</taxon>
        <taxon>Fungi incertae sedis</taxon>
        <taxon>Zoopagomycota</taxon>
        <taxon>Kickxellomycotina</taxon>
        <taxon>Kickxellomycetes</taxon>
        <taxon>Kickxellales</taxon>
        <taxon>Kickxellaceae</taxon>
        <taxon>Linderina</taxon>
    </lineage>
</organism>
<keyword evidence="4" id="KW-1185">Reference proteome</keyword>
<dbReference type="InterPro" id="IPR000719">
    <property type="entry name" value="Prot_kinase_dom"/>
</dbReference>
<accession>A0A1Y1WD35</accession>
<dbReference type="SUPFAM" id="SSF56112">
    <property type="entry name" value="Protein kinase-like (PK-like)"/>
    <property type="match status" value="1"/>
</dbReference>
<dbReference type="PANTHER" id="PTHR38248">
    <property type="entry name" value="FUNK1 6"/>
    <property type="match status" value="1"/>
</dbReference>
<dbReference type="AlphaFoldDB" id="A0A1Y1WD35"/>
<dbReference type="Proteomes" id="UP000193922">
    <property type="component" value="Unassembled WGS sequence"/>
</dbReference>
<feature type="compositionally biased region" description="Polar residues" evidence="1">
    <location>
        <begin position="1"/>
        <end position="13"/>
    </location>
</feature>
<reference evidence="3 4" key="1">
    <citation type="submission" date="2016-07" db="EMBL/GenBank/DDBJ databases">
        <title>Pervasive Adenine N6-methylation of Active Genes in Fungi.</title>
        <authorList>
            <consortium name="DOE Joint Genome Institute"/>
            <person name="Mondo S.J."/>
            <person name="Dannebaum R.O."/>
            <person name="Kuo R.C."/>
            <person name="Labutti K."/>
            <person name="Haridas S."/>
            <person name="Kuo A."/>
            <person name="Salamov A."/>
            <person name="Ahrendt S.R."/>
            <person name="Lipzen A."/>
            <person name="Sullivan W."/>
            <person name="Andreopoulos W.B."/>
            <person name="Clum A."/>
            <person name="Lindquist E."/>
            <person name="Daum C."/>
            <person name="Ramamoorthy G.K."/>
            <person name="Gryganskyi A."/>
            <person name="Culley D."/>
            <person name="Magnuson J.K."/>
            <person name="James T.Y."/>
            <person name="O'Malley M.A."/>
            <person name="Stajich J.E."/>
            <person name="Spatafora J.W."/>
            <person name="Visel A."/>
            <person name="Grigoriev I.V."/>
        </authorList>
    </citation>
    <scope>NUCLEOTIDE SEQUENCE [LARGE SCALE GENOMIC DNA]</scope>
    <source>
        <strain evidence="3 4">ATCC 12442</strain>
    </source>
</reference>
<evidence type="ECO:0000313" key="4">
    <source>
        <dbReference type="Proteomes" id="UP000193922"/>
    </source>
</evidence>
<dbReference type="PROSITE" id="PS50011">
    <property type="entry name" value="PROTEIN_KINASE_DOM"/>
    <property type="match status" value="1"/>
</dbReference>